<dbReference type="Gene3D" id="3.30.540.10">
    <property type="entry name" value="Fructose-1,6-Bisphosphatase, subunit A, domain 1"/>
    <property type="match status" value="1"/>
</dbReference>
<accession>A0A6N7Z4B0</accession>
<dbReference type="PANTHER" id="PTHR20854:SF4">
    <property type="entry name" value="INOSITOL-1-MONOPHOSPHATASE-RELATED"/>
    <property type="match status" value="1"/>
</dbReference>
<dbReference type="Pfam" id="PF00459">
    <property type="entry name" value="Inositol_P"/>
    <property type="match status" value="1"/>
</dbReference>
<dbReference type="GO" id="GO:0006020">
    <property type="term" value="P:inositol metabolic process"/>
    <property type="evidence" value="ECO:0007669"/>
    <property type="project" value="TreeGrafter"/>
</dbReference>
<dbReference type="GO" id="GO:0007165">
    <property type="term" value="P:signal transduction"/>
    <property type="evidence" value="ECO:0007669"/>
    <property type="project" value="TreeGrafter"/>
</dbReference>
<dbReference type="OrthoDB" id="9785695at2"/>
<dbReference type="InterPro" id="IPR000760">
    <property type="entry name" value="Inositol_monophosphatase-like"/>
</dbReference>
<sequence>MPTSPSPAFTGENASVAEDKALLPAVVAAVETAGAHLRERFSPDARVDNLDETLAAIDANDAASLGFLREPLENARPGARWADDEQAGGTLPAGEWWITDPVEGNINHIHGMTDWSVTAALVRDNQPVLTAVHLPLTGDTYTAVRGDGAYLNGVPLRVSVKPSLDAALVATGQSKPGETAETYDLIGRSVTAMLNAALVTRVAVPTTLQLVQVAAGRMDAFWQYSGVRSGLVAGALLVVEAGGTVTDTHGRPWNLASGNFLATAPALHPAIVEILSAVG</sequence>
<protein>
    <submittedName>
        <fullName evidence="2">3'(2'),5'-bisphosphate nucleotidase CysQ</fullName>
    </submittedName>
</protein>
<evidence type="ECO:0000256" key="1">
    <source>
        <dbReference type="PIRSR" id="PIRSR600760-2"/>
    </source>
</evidence>
<name>A0A6N7Z4B0_9PSEU</name>
<feature type="binding site" evidence="1">
    <location>
        <position position="100"/>
    </location>
    <ligand>
        <name>Mg(2+)</name>
        <dbReference type="ChEBI" id="CHEBI:18420"/>
        <label>1</label>
        <note>catalytic</note>
    </ligand>
</feature>
<comment type="caution">
    <text evidence="2">The sequence shown here is derived from an EMBL/GenBank/DDBJ whole genome shotgun (WGS) entry which is preliminary data.</text>
</comment>
<evidence type="ECO:0000313" key="3">
    <source>
        <dbReference type="Proteomes" id="UP000440096"/>
    </source>
</evidence>
<keyword evidence="1" id="KW-0460">Magnesium</keyword>
<evidence type="ECO:0000313" key="2">
    <source>
        <dbReference type="EMBL" id="MTD55241.1"/>
    </source>
</evidence>
<keyword evidence="3" id="KW-1185">Reference proteome</keyword>
<comment type="cofactor">
    <cofactor evidence="1">
        <name>Mg(2+)</name>
        <dbReference type="ChEBI" id="CHEBI:18420"/>
    </cofactor>
</comment>
<reference evidence="2 3" key="1">
    <citation type="submission" date="2019-11" db="EMBL/GenBank/DDBJ databases">
        <title>Draft genome of Amycolatopsis RM579.</title>
        <authorList>
            <person name="Duangmal K."/>
            <person name="Mingma R."/>
        </authorList>
    </citation>
    <scope>NUCLEOTIDE SEQUENCE [LARGE SCALE GENOMIC DNA]</scope>
    <source>
        <strain evidence="2 3">RM579</strain>
    </source>
</reference>
<dbReference type="Gene3D" id="3.40.190.80">
    <property type="match status" value="1"/>
</dbReference>
<proteinExistence type="predicted"/>
<dbReference type="EMBL" id="WMBA01000019">
    <property type="protein sequence ID" value="MTD55241.1"/>
    <property type="molecule type" value="Genomic_DNA"/>
</dbReference>
<dbReference type="AlphaFoldDB" id="A0A6N7Z4B0"/>
<dbReference type="SUPFAM" id="SSF56655">
    <property type="entry name" value="Carbohydrate phosphatase"/>
    <property type="match status" value="1"/>
</dbReference>
<gene>
    <name evidence="2" type="ORF">GKO32_14810</name>
</gene>
<keyword evidence="1" id="KW-0479">Metal-binding</keyword>
<dbReference type="GO" id="GO:0046872">
    <property type="term" value="F:metal ion binding"/>
    <property type="evidence" value="ECO:0007669"/>
    <property type="project" value="UniProtKB-KW"/>
</dbReference>
<organism evidence="2 3">
    <name type="scientific">Amycolatopsis pithecellobii</name>
    <dbReference type="NCBI Taxonomy" id="664692"/>
    <lineage>
        <taxon>Bacteria</taxon>
        <taxon>Bacillati</taxon>
        <taxon>Actinomycetota</taxon>
        <taxon>Actinomycetes</taxon>
        <taxon>Pseudonocardiales</taxon>
        <taxon>Pseudonocardiaceae</taxon>
        <taxon>Amycolatopsis</taxon>
    </lineage>
</organism>
<dbReference type="PANTHER" id="PTHR20854">
    <property type="entry name" value="INOSITOL MONOPHOSPHATASE"/>
    <property type="match status" value="1"/>
</dbReference>
<dbReference type="GO" id="GO:0008934">
    <property type="term" value="F:inositol monophosphate 1-phosphatase activity"/>
    <property type="evidence" value="ECO:0007669"/>
    <property type="project" value="TreeGrafter"/>
</dbReference>
<dbReference type="Proteomes" id="UP000440096">
    <property type="component" value="Unassembled WGS sequence"/>
</dbReference>
<dbReference type="RefSeq" id="WP_154757444.1">
    <property type="nucleotide sequence ID" value="NZ_WMBA01000019.1"/>
</dbReference>